<dbReference type="Proteomes" id="UP000217210">
    <property type="component" value="Chromosome"/>
</dbReference>
<sequence>MSAVLVESGPDKGAIWHFGEPNKEQKELAAGNAWADLSHRGVLSVTGKDRLTWLHSLTTQHLEQLPPAKWVDALILDPQGHVIEQLFLVDDGITTWIHTETARITPLLDYLTKMKFMLDVDVKDESSNYAVLRAPGKSDEIGGPYALVPRSELTETKEAFSKSHTQVGIWALEALRVAQGRARLLFEVDHKSIPNELGFLNKAVHMNKGCYRGQETVAKVFNLGQPPRKLVLLHLDGSMVVMPENGAKLFDGEKEVGFIGTVARHYELGPIALAVIKRNTPADCVLIADGVSANWAELSLKTS</sequence>
<dbReference type="PANTHER" id="PTHR22602">
    <property type="entry name" value="TRANSFERASE CAF17, MITOCHONDRIAL-RELATED"/>
    <property type="match status" value="1"/>
</dbReference>
<dbReference type="KEGG" id="nab:B1sIIB91_05375"/>
<reference evidence="2 3" key="1">
    <citation type="submission" date="2016-07" db="EMBL/GenBank/DDBJ databases">
        <title>High microdiversification within the ubiquitous acI lineage of Actinobacteria.</title>
        <authorList>
            <person name="Neuenschwander S.M."/>
            <person name="Salcher M."/>
            <person name="Ghai R."/>
            <person name="Pernthaler J."/>
        </authorList>
    </citation>
    <scope>NUCLEOTIDE SEQUENCE [LARGE SCALE GENOMIC DNA]</scope>
    <source>
        <strain evidence="2">MMS-IIB-91</strain>
    </source>
</reference>
<name>A0A249L5Q4_9ACTN</name>
<evidence type="ECO:0000313" key="3">
    <source>
        <dbReference type="Proteomes" id="UP000217210"/>
    </source>
</evidence>
<dbReference type="OrthoDB" id="9796287at2"/>
<proteinExistence type="predicted"/>
<keyword evidence="3" id="KW-1185">Reference proteome</keyword>
<dbReference type="EMBL" id="CP016779">
    <property type="protein sequence ID" value="ASY24306.1"/>
    <property type="molecule type" value="Genomic_DNA"/>
</dbReference>
<dbReference type="InterPro" id="IPR045179">
    <property type="entry name" value="YgfZ/GcvT"/>
</dbReference>
<organism evidence="2 3">
    <name type="scientific">Candidatus Nanopelagicus abundans</name>
    <dbReference type="NCBI Taxonomy" id="1884916"/>
    <lineage>
        <taxon>Bacteria</taxon>
        <taxon>Bacillati</taxon>
        <taxon>Actinomycetota</taxon>
        <taxon>Actinomycetes</taxon>
        <taxon>Candidatus Nanopelagicales</taxon>
        <taxon>Candidatus Nanopelagicaceae</taxon>
        <taxon>Candidatus Nanopelagicus</taxon>
    </lineage>
</organism>
<dbReference type="InterPro" id="IPR027266">
    <property type="entry name" value="TrmE/GcvT-like"/>
</dbReference>
<dbReference type="Gene3D" id="3.30.1360.120">
    <property type="entry name" value="Probable tRNA modification gtpase trme, domain 1"/>
    <property type="match status" value="2"/>
</dbReference>
<accession>A0A249L5Q4</accession>
<keyword evidence="1" id="KW-0809">Transit peptide</keyword>
<dbReference type="PIRSF" id="PIRSF006487">
    <property type="entry name" value="GcvT"/>
    <property type="match status" value="1"/>
</dbReference>
<dbReference type="RefSeq" id="WP_095688562.1">
    <property type="nucleotide sequence ID" value="NZ_CP016779.1"/>
</dbReference>
<evidence type="ECO:0000313" key="2">
    <source>
        <dbReference type="EMBL" id="ASY24306.1"/>
    </source>
</evidence>
<dbReference type="AlphaFoldDB" id="A0A249L5Q4"/>
<dbReference type="PANTHER" id="PTHR22602:SF0">
    <property type="entry name" value="TRANSFERASE CAF17, MITOCHONDRIAL-RELATED"/>
    <property type="match status" value="1"/>
</dbReference>
<evidence type="ECO:0000256" key="1">
    <source>
        <dbReference type="ARBA" id="ARBA00022946"/>
    </source>
</evidence>
<dbReference type="GO" id="GO:0016226">
    <property type="term" value="P:iron-sulfur cluster assembly"/>
    <property type="evidence" value="ECO:0007669"/>
    <property type="project" value="TreeGrafter"/>
</dbReference>
<protein>
    <submittedName>
        <fullName evidence="2">tRNA-modifying protein YgfZ</fullName>
    </submittedName>
</protein>
<dbReference type="SUPFAM" id="SSF103025">
    <property type="entry name" value="Folate-binding domain"/>
    <property type="match status" value="1"/>
</dbReference>
<gene>
    <name evidence="2" type="ORF">B1sIIB91_05375</name>
</gene>
<dbReference type="NCBIfam" id="TIGR03317">
    <property type="entry name" value="ygfZ_signature"/>
    <property type="match status" value="1"/>
</dbReference>
<dbReference type="InterPro" id="IPR017703">
    <property type="entry name" value="YgfZ/GCV_T_CS"/>
</dbReference>